<dbReference type="Proteomes" id="UP000620327">
    <property type="component" value="Unassembled WGS sequence"/>
</dbReference>
<proteinExistence type="predicted"/>
<dbReference type="RefSeq" id="WP_187014142.1">
    <property type="nucleotide sequence ID" value="NZ_JACOQI010000003.1"/>
</dbReference>
<dbReference type="Pfam" id="PF13189">
    <property type="entry name" value="Cytidylate_kin2"/>
    <property type="match status" value="1"/>
</dbReference>
<keyword evidence="2" id="KW-1185">Reference proteome</keyword>
<accession>A0A923S6L1</accession>
<organism evidence="1 2">
    <name type="scientific">Dysosmobacter segnis</name>
    <dbReference type="NCBI Taxonomy" id="2763042"/>
    <lineage>
        <taxon>Bacteria</taxon>
        <taxon>Bacillati</taxon>
        <taxon>Bacillota</taxon>
        <taxon>Clostridia</taxon>
        <taxon>Eubacteriales</taxon>
        <taxon>Oscillospiraceae</taxon>
        <taxon>Dysosmobacter</taxon>
    </lineage>
</organism>
<name>A0A923S6L1_9FIRM</name>
<gene>
    <name evidence="1" type="ORF">H8Z83_05615</name>
</gene>
<comment type="caution">
    <text evidence="1">The sequence shown here is derived from an EMBL/GenBank/DDBJ whole genome shotgun (WGS) entry which is preliminary data.</text>
</comment>
<reference evidence="1" key="1">
    <citation type="submission" date="2020-08" db="EMBL/GenBank/DDBJ databases">
        <title>Genome public.</title>
        <authorList>
            <person name="Liu C."/>
            <person name="Sun Q."/>
        </authorList>
    </citation>
    <scope>NUCLEOTIDE SEQUENCE</scope>
    <source>
        <strain evidence="1">BX15</strain>
    </source>
</reference>
<evidence type="ECO:0000313" key="1">
    <source>
        <dbReference type="EMBL" id="MBC5769804.1"/>
    </source>
</evidence>
<dbReference type="EMBL" id="JACOQI010000003">
    <property type="protein sequence ID" value="MBC5769804.1"/>
    <property type="molecule type" value="Genomic_DNA"/>
</dbReference>
<evidence type="ECO:0000313" key="2">
    <source>
        <dbReference type="Proteomes" id="UP000620327"/>
    </source>
</evidence>
<dbReference type="GO" id="GO:0016301">
    <property type="term" value="F:kinase activity"/>
    <property type="evidence" value="ECO:0007669"/>
    <property type="project" value="UniProtKB-KW"/>
</dbReference>
<protein>
    <submittedName>
        <fullName evidence="1">Cytidylate kinase-like family protein</fullName>
    </submittedName>
</protein>
<dbReference type="Gene3D" id="3.40.50.300">
    <property type="entry name" value="P-loop containing nucleotide triphosphate hydrolases"/>
    <property type="match status" value="1"/>
</dbReference>
<dbReference type="AlphaFoldDB" id="A0A923S6L1"/>
<keyword evidence="1" id="KW-0418">Kinase</keyword>
<dbReference type="SUPFAM" id="SSF52540">
    <property type="entry name" value="P-loop containing nucleoside triphosphate hydrolases"/>
    <property type="match status" value="1"/>
</dbReference>
<keyword evidence="1" id="KW-0808">Transferase</keyword>
<sequence length="199" mass="22000">MDKIITISREYGAGGHSIGQQVAKELGIPFYDRDILKATVQTSGFDPDMVEHDQEDVSSTNFFFKSICSFADASFSDTQDAIHDVQKAVILHFAKEGPCVILGRCADEILREAGMESLNVFIHADAVHRAVRASELTGCTDATELQKIIAKKDNSRHTYYNHYTGKKWGDSHNYHLVLDSGKLGYSLCAKLIIEAAKGE</sequence>
<dbReference type="InterPro" id="IPR027417">
    <property type="entry name" value="P-loop_NTPase"/>
</dbReference>